<evidence type="ECO:0000256" key="2">
    <source>
        <dbReference type="ARBA" id="ARBA00010996"/>
    </source>
</evidence>
<feature type="disulfide bond" description="Redox-active" evidence="10">
    <location>
        <begin position="186"/>
        <end position="190"/>
    </location>
</feature>
<evidence type="ECO:0000256" key="3">
    <source>
        <dbReference type="ARBA" id="ARBA00022723"/>
    </source>
</evidence>
<dbReference type="GO" id="GO:0016531">
    <property type="term" value="F:copper chaperone activity"/>
    <property type="evidence" value="ECO:0007669"/>
    <property type="project" value="InterPro"/>
</dbReference>
<evidence type="ECO:0000256" key="1">
    <source>
        <dbReference type="ARBA" id="ARBA00004273"/>
    </source>
</evidence>
<sequence length="316" mass="35588">MFRAVNLAKRNPILSSSSGKNGIYLFSSLTRQSATNINGAATVFSLANKSLNNHGYKRFFNFSPVKFDSNTNKNNNDDSKNSEQKKQKFNPNSGRKSNFLGMPNSGPLSPIGVSLFLIAATSVYYIFTIEKEKAELKRQLDAQADKQIGKPKIGGPFILVDHNNVPFTEQDLKGRYTLIYFGFCHCPDVCPEELDKIGDTLTILDTDPITKDRVTPVFITCDPQRDDPDTVKNYLKEFHPKFIGLTGTIEQVQAACKAYRVYFSKPPSLKENQDYLVDHSIFTYFMNPSGEFIDVYGKERSETEMANSIRSHILSQ</sequence>
<dbReference type="FunFam" id="3.40.30.10:FF:000013">
    <property type="entry name" value="Blast:Protein SCO1 homolog, mitochondrial"/>
    <property type="match status" value="1"/>
</dbReference>
<evidence type="ECO:0000256" key="4">
    <source>
        <dbReference type="ARBA" id="ARBA00022792"/>
    </source>
</evidence>
<dbReference type="AlphaFoldDB" id="A0A1R1PKU7"/>
<evidence type="ECO:0000256" key="6">
    <source>
        <dbReference type="ARBA" id="ARBA00023128"/>
    </source>
</evidence>
<dbReference type="PANTHER" id="PTHR12151">
    <property type="entry name" value="ELECTRON TRANSPORT PROTIN SCO1/SENC FAMILY MEMBER"/>
    <property type="match status" value="1"/>
</dbReference>
<evidence type="ECO:0000256" key="8">
    <source>
        <dbReference type="PIRNR" id="PIRNR037736"/>
    </source>
</evidence>
<accession>A0A1R1PKU7</accession>
<keyword evidence="12" id="KW-0812">Transmembrane</keyword>
<dbReference type="OrthoDB" id="270009at2759"/>
<dbReference type="Proteomes" id="UP000188320">
    <property type="component" value="Unassembled WGS sequence"/>
</dbReference>
<keyword evidence="3 9" id="KW-0479">Metal-binding</keyword>
<evidence type="ECO:0000256" key="9">
    <source>
        <dbReference type="PIRSR" id="PIRSR037736-1"/>
    </source>
</evidence>
<name>A0A1R1PKU7_ZANCU</name>
<dbReference type="Pfam" id="PF02630">
    <property type="entry name" value="SCO1-SenC"/>
    <property type="match status" value="1"/>
</dbReference>
<evidence type="ECO:0000256" key="7">
    <source>
        <dbReference type="ARBA" id="ARBA00023136"/>
    </source>
</evidence>
<dbReference type="InterPro" id="IPR003782">
    <property type="entry name" value="SCO1/SenC"/>
</dbReference>
<feature type="binding site" evidence="9">
    <location>
        <position position="190"/>
    </location>
    <ligand>
        <name>Cu cation</name>
        <dbReference type="ChEBI" id="CHEBI:23378"/>
    </ligand>
</feature>
<dbReference type="SUPFAM" id="SSF52833">
    <property type="entry name" value="Thioredoxin-like"/>
    <property type="match status" value="1"/>
</dbReference>
<keyword evidence="4 8" id="KW-0999">Mitochondrion inner membrane</keyword>
<feature type="transmembrane region" description="Helical" evidence="12">
    <location>
        <begin position="108"/>
        <end position="127"/>
    </location>
</feature>
<keyword evidence="6 8" id="KW-0496">Mitochondrion</keyword>
<keyword evidence="14" id="KW-1185">Reference proteome</keyword>
<dbReference type="PIRSF" id="PIRSF037736">
    <property type="entry name" value="SCO1"/>
    <property type="match status" value="1"/>
</dbReference>
<dbReference type="CDD" id="cd02968">
    <property type="entry name" value="SCO"/>
    <property type="match status" value="1"/>
</dbReference>
<dbReference type="GO" id="GO:0005507">
    <property type="term" value="F:copper ion binding"/>
    <property type="evidence" value="ECO:0007669"/>
    <property type="project" value="InterPro"/>
</dbReference>
<feature type="compositionally biased region" description="Basic and acidic residues" evidence="11">
    <location>
        <begin position="75"/>
        <end position="86"/>
    </location>
</feature>
<evidence type="ECO:0000256" key="5">
    <source>
        <dbReference type="ARBA" id="ARBA00023008"/>
    </source>
</evidence>
<dbReference type="GO" id="GO:0006878">
    <property type="term" value="P:intracellular copper ion homeostasis"/>
    <property type="evidence" value="ECO:0007669"/>
    <property type="project" value="UniProtKB-UniRule"/>
</dbReference>
<dbReference type="GO" id="GO:0005743">
    <property type="term" value="C:mitochondrial inner membrane"/>
    <property type="evidence" value="ECO:0007669"/>
    <property type="project" value="UniProtKB-SubCell"/>
</dbReference>
<gene>
    <name evidence="13" type="ORF">AX774_g4975</name>
</gene>
<comment type="similarity">
    <text evidence="2 8">Belongs to the SCO1/2 family.</text>
</comment>
<feature type="binding site" evidence="9">
    <location>
        <position position="186"/>
    </location>
    <ligand>
        <name>Cu cation</name>
        <dbReference type="ChEBI" id="CHEBI:23378"/>
    </ligand>
</feature>
<feature type="region of interest" description="Disordered" evidence="11">
    <location>
        <begin position="70"/>
        <end position="101"/>
    </location>
</feature>
<protein>
    <submittedName>
        <fullName evidence="13">Protein SCO1, mitochondrial</fullName>
    </submittedName>
</protein>
<evidence type="ECO:0000313" key="13">
    <source>
        <dbReference type="EMBL" id="OMH81584.1"/>
    </source>
</evidence>
<comment type="caution">
    <text evidence="13">The sequence shown here is derived from an EMBL/GenBank/DDBJ whole genome shotgun (WGS) entry which is preliminary data.</text>
</comment>
<dbReference type="InterPro" id="IPR036249">
    <property type="entry name" value="Thioredoxin-like_sf"/>
</dbReference>
<organism evidence="13 14">
    <name type="scientific">Zancudomyces culisetae</name>
    <name type="common">Gut fungus</name>
    <name type="synonym">Smittium culisetae</name>
    <dbReference type="NCBI Taxonomy" id="1213189"/>
    <lineage>
        <taxon>Eukaryota</taxon>
        <taxon>Fungi</taxon>
        <taxon>Fungi incertae sedis</taxon>
        <taxon>Zoopagomycota</taxon>
        <taxon>Kickxellomycotina</taxon>
        <taxon>Harpellomycetes</taxon>
        <taxon>Harpellales</taxon>
        <taxon>Legeriomycetaceae</taxon>
        <taxon>Zancudomyces</taxon>
    </lineage>
</organism>
<dbReference type="Gene3D" id="3.40.30.10">
    <property type="entry name" value="Glutaredoxin"/>
    <property type="match status" value="1"/>
</dbReference>
<keyword evidence="5 9" id="KW-0186">Copper</keyword>
<feature type="binding site" evidence="9">
    <location>
        <position position="279"/>
    </location>
    <ligand>
        <name>Cu cation</name>
        <dbReference type="ChEBI" id="CHEBI:23378"/>
    </ligand>
</feature>
<keyword evidence="10" id="KW-1015">Disulfide bond</keyword>
<proteinExistence type="inferred from homology"/>
<dbReference type="PANTHER" id="PTHR12151:SF5">
    <property type="entry name" value="AT19154P"/>
    <property type="match status" value="1"/>
</dbReference>
<dbReference type="EMBL" id="LSSK01000866">
    <property type="protein sequence ID" value="OMH81584.1"/>
    <property type="molecule type" value="Genomic_DNA"/>
</dbReference>
<evidence type="ECO:0000313" key="14">
    <source>
        <dbReference type="Proteomes" id="UP000188320"/>
    </source>
</evidence>
<evidence type="ECO:0000256" key="12">
    <source>
        <dbReference type="SAM" id="Phobius"/>
    </source>
</evidence>
<evidence type="ECO:0000256" key="11">
    <source>
        <dbReference type="SAM" id="MobiDB-lite"/>
    </source>
</evidence>
<comment type="subcellular location">
    <subcellularLocation>
        <location evidence="1 8">Mitochondrion inner membrane</location>
    </subcellularLocation>
</comment>
<evidence type="ECO:0000256" key="10">
    <source>
        <dbReference type="PIRSR" id="PIRSR603782-2"/>
    </source>
</evidence>
<reference evidence="14" key="1">
    <citation type="submission" date="2017-01" db="EMBL/GenBank/DDBJ databases">
        <authorList>
            <person name="Wang Y."/>
            <person name="White M."/>
            <person name="Kvist S."/>
            <person name="Moncalvo J.-M."/>
        </authorList>
    </citation>
    <scope>NUCLEOTIDE SEQUENCE [LARGE SCALE GENOMIC DNA]</scope>
    <source>
        <strain evidence="14">COL-18-3</strain>
    </source>
</reference>
<keyword evidence="12" id="KW-1133">Transmembrane helix</keyword>
<keyword evidence="7 12" id="KW-0472">Membrane</keyword>
<dbReference type="GO" id="GO:0033617">
    <property type="term" value="P:mitochondrial respiratory chain complex IV assembly"/>
    <property type="evidence" value="ECO:0007669"/>
    <property type="project" value="TreeGrafter"/>
</dbReference>
<dbReference type="InterPro" id="IPR017276">
    <property type="entry name" value="Synth_of_cyt-c-oxidase_Sco1/2"/>
</dbReference>